<feature type="transmembrane region" description="Helical" evidence="1">
    <location>
        <begin position="15"/>
        <end position="36"/>
    </location>
</feature>
<evidence type="ECO:0000313" key="3">
    <source>
        <dbReference type="Proteomes" id="UP000235005"/>
    </source>
</evidence>
<keyword evidence="1" id="KW-0472">Membrane</keyword>
<evidence type="ECO:0000256" key="1">
    <source>
        <dbReference type="SAM" id="Phobius"/>
    </source>
</evidence>
<keyword evidence="1" id="KW-0812">Transmembrane</keyword>
<name>A0A2N5X077_9GAMM</name>
<keyword evidence="3" id="KW-1185">Reference proteome</keyword>
<reference evidence="2 3" key="1">
    <citation type="submission" date="2018-01" db="EMBL/GenBank/DDBJ databases">
        <title>The draft genome sequence of Halioglobus lutimaris HF004.</title>
        <authorList>
            <person name="Du Z.-J."/>
            <person name="Shi M.-J."/>
        </authorList>
    </citation>
    <scope>NUCLEOTIDE SEQUENCE [LARGE SCALE GENOMIC DNA]</scope>
    <source>
        <strain evidence="2 3">HF004</strain>
    </source>
</reference>
<organism evidence="2 3">
    <name type="scientific">Pseudohalioglobus lutimaris</name>
    <dbReference type="NCBI Taxonomy" id="1737061"/>
    <lineage>
        <taxon>Bacteria</taxon>
        <taxon>Pseudomonadati</taxon>
        <taxon>Pseudomonadota</taxon>
        <taxon>Gammaproteobacteria</taxon>
        <taxon>Cellvibrionales</taxon>
        <taxon>Halieaceae</taxon>
        <taxon>Pseudohalioglobus</taxon>
    </lineage>
</organism>
<dbReference type="Proteomes" id="UP000235005">
    <property type="component" value="Unassembled WGS sequence"/>
</dbReference>
<feature type="transmembrane region" description="Helical" evidence="1">
    <location>
        <begin position="87"/>
        <end position="111"/>
    </location>
</feature>
<comment type="caution">
    <text evidence="2">The sequence shown here is derived from an EMBL/GenBank/DDBJ whole genome shotgun (WGS) entry which is preliminary data.</text>
</comment>
<feature type="transmembrane region" description="Helical" evidence="1">
    <location>
        <begin position="48"/>
        <end position="67"/>
    </location>
</feature>
<accession>A0A2N5X077</accession>
<dbReference type="AlphaFoldDB" id="A0A2N5X077"/>
<gene>
    <name evidence="2" type="ORF">C0039_14640</name>
</gene>
<evidence type="ECO:0008006" key="4">
    <source>
        <dbReference type="Google" id="ProtNLM"/>
    </source>
</evidence>
<dbReference type="InterPro" id="IPR021836">
    <property type="entry name" value="DUF3429"/>
</dbReference>
<dbReference type="Pfam" id="PF11911">
    <property type="entry name" value="DUF3429"/>
    <property type="match status" value="1"/>
</dbReference>
<dbReference type="OrthoDB" id="5297436at2"/>
<proteinExistence type="predicted"/>
<protein>
    <recommendedName>
        <fullName evidence="4">DUF3429 domain-containing protein</fullName>
    </recommendedName>
</protein>
<evidence type="ECO:0000313" key="2">
    <source>
        <dbReference type="EMBL" id="PLW67878.1"/>
    </source>
</evidence>
<keyword evidence="1" id="KW-1133">Transmembrane helix</keyword>
<dbReference type="RefSeq" id="WP_101518469.1">
    <property type="nucleotide sequence ID" value="NZ_PKUS01000022.1"/>
</dbReference>
<sequence>MTTNRTMGHLELPTIATWLARTGLLPFITLPFLIAFDLTRATLWLELLRSYSLGILCFLLGAWWGLALIRRHTSALWLSNALFLVNFFGYLILPASGYLVLAAMLFIALVIIEKRHPLFHLQPPYYAHLRLMLSATASLALLAGAVLTGAAID</sequence>
<dbReference type="EMBL" id="PKUS01000022">
    <property type="protein sequence ID" value="PLW67878.1"/>
    <property type="molecule type" value="Genomic_DNA"/>
</dbReference>
<feature type="transmembrane region" description="Helical" evidence="1">
    <location>
        <begin position="131"/>
        <end position="152"/>
    </location>
</feature>